<proteinExistence type="predicted"/>
<evidence type="ECO:0000313" key="1">
    <source>
        <dbReference type="EMBL" id="MCX2525357.1"/>
    </source>
</evidence>
<gene>
    <name evidence="1" type="ORF">OQ287_14015</name>
</gene>
<sequence length="61" mass="6618">MIARREAEVADEKTPRGVDHFAHRSAPAAALINASLYFSRRSSAHRLLSQAGNGTEDIKLG</sequence>
<organism evidence="1 2">
    <name type="scientific">Larsenimonas rhizosphaerae</name>
    <dbReference type="NCBI Taxonomy" id="2944682"/>
    <lineage>
        <taxon>Bacteria</taxon>
        <taxon>Pseudomonadati</taxon>
        <taxon>Pseudomonadota</taxon>
        <taxon>Gammaproteobacteria</taxon>
        <taxon>Oceanospirillales</taxon>
        <taxon>Halomonadaceae</taxon>
        <taxon>Larsenimonas</taxon>
    </lineage>
</organism>
<evidence type="ECO:0000313" key="2">
    <source>
        <dbReference type="Proteomes" id="UP001165678"/>
    </source>
</evidence>
<name>A0AA41ZIG8_9GAMM</name>
<reference evidence="1" key="1">
    <citation type="submission" date="2022-11" db="EMBL/GenBank/DDBJ databases">
        <title>Larsenimonas rhizosphaerae sp. nov., isolated from a tidal mudflat.</title>
        <authorList>
            <person name="Lee S.D."/>
            <person name="Kim I.S."/>
        </authorList>
    </citation>
    <scope>NUCLEOTIDE SEQUENCE</scope>
    <source>
        <strain evidence="1">GH2-1</strain>
    </source>
</reference>
<accession>A0AA41ZIG8</accession>
<dbReference type="Proteomes" id="UP001165678">
    <property type="component" value="Unassembled WGS sequence"/>
</dbReference>
<dbReference type="RefSeq" id="WP_265896854.1">
    <property type="nucleotide sequence ID" value="NZ_JAPIVE010000004.1"/>
</dbReference>
<dbReference type="AlphaFoldDB" id="A0AA41ZIG8"/>
<protein>
    <submittedName>
        <fullName evidence="1">Uncharacterized protein</fullName>
    </submittedName>
</protein>
<dbReference type="EMBL" id="JAPIVE010000004">
    <property type="protein sequence ID" value="MCX2525357.1"/>
    <property type="molecule type" value="Genomic_DNA"/>
</dbReference>
<keyword evidence="2" id="KW-1185">Reference proteome</keyword>
<comment type="caution">
    <text evidence="1">The sequence shown here is derived from an EMBL/GenBank/DDBJ whole genome shotgun (WGS) entry which is preliminary data.</text>
</comment>